<sequence>MRSLYLLALSTSLTVQAAETFTFDANHIKLLQQSAVGWGFVESGAPLVILPGSFESNADIEESGCKPEAVVAALNLGKVSDSTATAKAQRYCAEMGKALDIALRFGEIAPGTYPLNWPLRDHKYGEQLAAVGLTKTMRKPTFTLQADHIKLLRGAVVWRDTTAIDGKRPYGDMTYYFYDMSELLGRQNTPKGKDGYSKDIEAKLEQLHFETQPALQVFLREARFKPGRYTRQGSSYGWVQAQ</sequence>
<feature type="signal peptide" evidence="1">
    <location>
        <begin position="1"/>
        <end position="17"/>
    </location>
</feature>
<evidence type="ECO:0000313" key="2">
    <source>
        <dbReference type="EMBL" id="MDK2126601.1"/>
    </source>
</evidence>
<accession>A0ABT7E2Q9</accession>
<organism evidence="2 3">
    <name type="scientific">Parachitinimonas caeni</name>
    <dbReference type="NCBI Taxonomy" id="3031301"/>
    <lineage>
        <taxon>Bacteria</taxon>
        <taxon>Pseudomonadati</taxon>
        <taxon>Pseudomonadota</taxon>
        <taxon>Betaproteobacteria</taxon>
        <taxon>Neisseriales</taxon>
        <taxon>Chitinibacteraceae</taxon>
        <taxon>Parachitinimonas</taxon>
    </lineage>
</organism>
<name>A0ABT7E2Q9_9NEIS</name>
<reference evidence="2" key="1">
    <citation type="submission" date="2023-03" db="EMBL/GenBank/DDBJ databases">
        <title>Chitinimonas shenzhenensis gen. nov., sp. nov., a novel member of family Burkholderiaceae isolated from activated sludge collected in Shen Zhen, China.</title>
        <authorList>
            <person name="Wang X."/>
        </authorList>
    </citation>
    <scope>NUCLEOTIDE SEQUENCE</scope>
    <source>
        <strain evidence="2">DQS-5</strain>
    </source>
</reference>
<proteinExistence type="predicted"/>
<gene>
    <name evidence="2" type="ORF">PZA18_21385</name>
</gene>
<evidence type="ECO:0000256" key="1">
    <source>
        <dbReference type="SAM" id="SignalP"/>
    </source>
</evidence>
<comment type="caution">
    <text evidence="2">The sequence shown here is derived from an EMBL/GenBank/DDBJ whole genome shotgun (WGS) entry which is preliminary data.</text>
</comment>
<keyword evidence="1" id="KW-0732">Signal</keyword>
<protein>
    <submittedName>
        <fullName evidence="2">Uncharacterized protein</fullName>
    </submittedName>
</protein>
<keyword evidence="3" id="KW-1185">Reference proteome</keyword>
<feature type="chain" id="PRO_5045526639" evidence="1">
    <location>
        <begin position="18"/>
        <end position="242"/>
    </location>
</feature>
<dbReference type="Proteomes" id="UP001172778">
    <property type="component" value="Unassembled WGS sequence"/>
</dbReference>
<dbReference type="RefSeq" id="WP_284102920.1">
    <property type="nucleotide sequence ID" value="NZ_JARRAF010000043.1"/>
</dbReference>
<dbReference type="EMBL" id="JARRAF010000043">
    <property type="protein sequence ID" value="MDK2126601.1"/>
    <property type="molecule type" value="Genomic_DNA"/>
</dbReference>
<evidence type="ECO:0000313" key="3">
    <source>
        <dbReference type="Proteomes" id="UP001172778"/>
    </source>
</evidence>